<evidence type="ECO:0000256" key="1">
    <source>
        <dbReference type="ARBA" id="ARBA00022448"/>
    </source>
</evidence>
<proteinExistence type="predicted"/>
<keyword evidence="4" id="KW-0408">Iron</keyword>
<dbReference type="RefSeq" id="WP_289402638.1">
    <property type="nucleotide sequence ID" value="NZ_JAQIBC010000014.1"/>
</dbReference>
<reference evidence="5" key="1">
    <citation type="submission" date="2023-01" db="EMBL/GenBank/DDBJ databases">
        <title>Sulfurovum sp. XTW-4 genome assembly.</title>
        <authorList>
            <person name="Wang J."/>
        </authorList>
    </citation>
    <scope>NUCLEOTIDE SEQUENCE</scope>
    <source>
        <strain evidence="5">XTW-4</strain>
    </source>
</reference>
<keyword evidence="1" id="KW-0813">Transport</keyword>
<gene>
    <name evidence="5" type="ORF">PF327_11190</name>
</gene>
<evidence type="ECO:0000313" key="5">
    <source>
        <dbReference type="EMBL" id="MDM5264759.1"/>
    </source>
</evidence>
<evidence type="ECO:0000313" key="6">
    <source>
        <dbReference type="Proteomes" id="UP001169066"/>
    </source>
</evidence>
<sequence>MPYDSVDRPSIERMVREFYTDVLQDDILGPIFIKALGNDLKNGKWHEHLNTLYNFWMQMMTGESPYQGHPFPPHAFLGPLQRETFERWLELFHATVYRLFVPEVADKFYRKADILAEQFMDNLGINDDDDEDDDY</sequence>
<accession>A0ABT7QUL6</accession>
<protein>
    <submittedName>
        <fullName evidence="5">Group III truncated hemoglobin</fullName>
    </submittedName>
</protein>
<dbReference type="CDD" id="cd08916">
    <property type="entry name" value="TrHb3_P"/>
    <property type="match status" value="1"/>
</dbReference>
<dbReference type="EMBL" id="JAQIBC010000014">
    <property type="protein sequence ID" value="MDM5264759.1"/>
    <property type="molecule type" value="Genomic_DNA"/>
</dbReference>
<dbReference type="Gene3D" id="1.10.490.10">
    <property type="entry name" value="Globins"/>
    <property type="match status" value="1"/>
</dbReference>
<keyword evidence="6" id="KW-1185">Reference proteome</keyword>
<dbReference type="Proteomes" id="UP001169066">
    <property type="component" value="Unassembled WGS sequence"/>
</dbReference>
<evidence type="ECO:0000256" key="2">
    <source>
        <dbReference type="ARBA" id="ARBA00022617"/>
    </source>
</evidence>
<dbReference type="Pfam" id="PF01152">
    <property type="entry name" value="Bac_globin"/>
    <property type="match status" value="1"/>
</dbReference>
<dbReference type="InterPro" id="IPR009050">
    <property type="entry name" value="Globin-like_sf"/>
</dbReference>
<keyword evidence="3" id="KW-0479">Metal-binding</keyword>
<organism evidence="5 6">
    <name type="scientific">Sulfurovum xiamenensis</name>
    <dbReference type="NCBI Taxonomy" id="3019066"/>
    <lineage>
        <taxon>Bacteria</taxon>
        <taxon>Pseudomonadati</taxon>
        <taxon>Campylobacterota</taxon>
        <taxon>Epsilonproteobacteria</taxon>
        <taxon>Campylobacterales</taxon>
        <taxon>Sulfurovaceae</taxon>
        <taxon>Sulfurovum</taxon>
    </lineage>
</organism>
<evidence type="ECO:0000256" key="4">
    <source>
        <dbReference type="ARBA" id="ARBA00023004"/>
    </source>
</evidence>
<name>A0ABT7QUL6_9BACT</name>
<dbReference type="SUPFAM" id="SSF46458">
    <property type="entry name" value="Globin-like"/>
    <property type="match status" value="1"/>
</dbReference>
<evidence type="ECO:0000256" key="3">
    <source>
        <dbReference type="ARBA" id="ARBA00022723"/>
    </source>
</evidence>
<dbReference type="InterPro" id="IPR012292">
    <property type="entry name" value="Globin/Proto"/>
</dbReference>
<keyword evidence="2" id="KW-0349">Heme</keyword>
<comment type="caution">
    <text evidence="5">The sequence shown here is derived from an EMBL/GenBank/DDBJ whole genome shotgun (WGS) entry which is preliminary data.</text>
</comment>
<dbReference type="InterPro" id="IPR001486">
    <property type="entry name" value="Hemoglobin_trunc"/>
</dbReference>